<name>A0A1T4JLA3_9HYPH</name>
<dbReference type="Pfam" id="PF11843">
    <property type="entry name" value="DUF3363"/>
    <property type="match status" value="1"/>
</dbReference>
<dbReference type="NCBIfam" id="NF041267">
    <property type="entry name" value="relax_RlxS"/>
    <property type="match status" value="1"/>
</dbReference>
<proteinExistence type="predicted"/>
<dbReference type="Proteomes" id="UP000190092">
    <property type="component" value="Unassembled WGS sequence"/>
</dbReference>
<organism evidence="1 2">
    <name type="scientific">Enhydrobacter aerosaccus</name>
    <dbReference type="NCBI Taxonomy" id="225324"/>
    <lineage>
        <taxon>Bacteria</taxon>
        <taxon>Pseudomonadati</taxon>
        <taxon>Pseudomonadota</taxon>
        <taxon>Alphaproteobacteria</taxon>
        <taxon>Hyphomicrobiales</taxon>
        <taxon>Enhydrobacter</taxon>
    </lineage>
</organism>
<dbReference type="STRING" id="225324.SAMN02745126_00097"/>
<gene>
    <name evidence="1" type="ORF">SAMN02745126_00097</name>
</gene>
<dbReference type="RefSeq" id="WP_085931872.1">
    <property type="nucleotide sequence ID" value="NZ_FUWJ01000001.1"/>
</dbReference>
<evidence type="ECO:0000313" key="1">
    <source>
        <dbReference type="EMBL" id="SJZ30908.1"/>
    </source>
</evidence>
<dbReference type="InterPro" id="IPR021795">
    <property type="entry name" value="DUF3363"/>
</dbReference>
<dbReference type="AlphaFoldDB" id="A0A1T4JLA3"/>
<protein>
    <submittedName>
        <fullName evidence="1">Type IV secretory pathway, VirD2 components (Relaxase)</fullName>
    </submittedName>
</protein>
<reference evidence="2" key="1">
    <citation type="submission" date="2017-02" db="EMBL/GenBank/DDBJ databases">
        <authorList>
            <person name="Varghese N."/>
            <person name="Submissions S."/>
        </authorList>
    </citation>
    <scope>NUCLEOTIDE SEQUENCE [LARGE SCALE GENOMIC DNA]</scope>
    <source>
        <strain evidence="2">ATCC 27094</strain>
    </source>
</reference>
<keyword evidence="2" id="KW-1185">Reference proteome</keyword>
<dbReference type="EMBL" id="FUWJ01000001">
    <property type="protein sequence ID" value="SJZ30908.1"/>
    <property type="molecule type" value="Genomic_DNA"/>
</dbReference>
<evidence type="ECO:0000313" key="2">
    <source>
        <dbReference type="Proteomes" id="UP000190092"/>
    </source>
</evidence>
<sequence length="663" mass="74328">MKLPAIHGHEFEPKLGRIGNRGVRSAFLRDVAQAVARAGGRSHALSRRAGQLGRIGRGAGVGRVLGTRDRYAAFRRRRVIVKTRLIKLAGRGTTPARAHLRYLQRDGVTREGQPGDLYDAAHDRADGDAFLGRGEGDRHQFRFIVSAEDATEFADLKDFTRRLMQQMEQDLGSKLDWVAVDHYNTGHPHTHIVLRGKDDRGRDLIIAREYLSHGTRERAAEIISLDLGPRSDREIEARLRAEVEQERFTSLDRALLKEVGEQGLLRSGTTVGDAFQQTLRAGRLQKLRHLGLAQEIGSGQWKLASDLELVLRRLGERGDIIKTLHHELARQGLARSVADYIIYEPAEDNAQRLVGRVVARGLSNELNDRRYVIVDGVDGRTHYVDIGQAGEAEPIPVGGIVAIEPKRAEPRAVDRTVAEIAAAHDGRYSVDLHLHHDPTARQAFAEAHVRRLEAMRRAGVDVTREKDGAWIIAPEHLERAVAFERAQARRVPVVIETMSTVPLERQGVAEGATWLDRELLVDAPTITRDAGFGREVREALARRRQWLIEQELARAEQDRVIYRANLLGLLRRRELVRVGARLSSELELPYAEAQPGGRIEGTYRRRLDLASGRFALIDKGREFTLVPWRPVLERHVGKEVSGVAHGETISWTIGRQRRALSVS</sequence>
<accession>A0A1T4JLA3</accession>